<reference evidence="2 4" key="2">
    <citation type="submission" date="2019-04" db="EMBL/GenBank/DDBJ databases">
        <title>Draft genome sequence data and analysis of a Fermenting Bacterium, Geotoga petraea strain HO-Geo1, isolated from heavy-oil petroleum reservoir in Russia.</title>
        <authorList>
            <person name="Grouzdev D.S."/>
            <person name="Semenova E.M."/>
            <person name="Sokolova D.S."/>
            <person name="Tourova T.P."/>
            <person name="Poltaraus A.B."/>
            <person name="Nazina T.N."/>
        </authorList>
    </citation>
    <scope>NUCLEOTIDE SEQUENCE [LARGE SCALE GENOMIC DNA]</scope>
    <source>
        <strain evidence="2 4">HO-Geo1</strain>
    </source>
</reference>
<protein>
    <submittedName>
        <fullName evidence="2">Iron-sulfur binding hydrogenase</fullName>
    </submittedName>
</protein>
<name>A0A1G6IG04_9BACT</name>
<evidence type="ECO:0000313" key="4">
    <source>
        <dbReference type="Proteomes" id="UP000297288"/>
    </source>
</evidence>
<dbReference type="InterPro" id="IPR028979">
    <property type="entry name" value="Ser_kin/Pase_Hpr-like_N_sf"/>
</dbReference>
<dbReference type="EMBL" id="FMYV01000001">
    <property type="protein sequence ID" value="SDC04676.1"/>
    <property type="molecule type" value="Genomic_DNA"/>
</dbReference>
<evidence type="ECO:0000313" key="1">
    <source>
        <dbReference type="EMBL" id="SDC04676.1"/>
    </source>
</evidence>
<dbReference type="Proteomes" id="UP000297288">
    <property type="component" value="Unassembled WGS sequence"/>
</dbReference>
<dbReference type="Proteomes" id="UP000199322">
    <property type="component" value="Unassembled WGS sequence"/>
</dbReference>
<dbReference type="SUPFAM" id="SSF75138">
    <property type="entry name" value="HprK N-terminal domain-like"/>
    <property type="match status" value="1"/>
</dbReference>
<organism evidence="1 3">
    <name type="scientific">Geotoga petraea</name>
    <dbReference type="NCBI Taxonomy" id="28234"/>
    <lineage>
        <taxon>Bacteria</taxon>
        <taxon>Thermotogati</taxon>
        <taxon>Thermotogota</taxon>
        <taxon>Thermotogae</taxon>
        <taxon>Petrotogales</taxon>
        <taxon>Petrotogaceae</taxon>
        <taxon>Geotoga</taxon>
    </lineage>
</organism>
<dbReference type="OrthoDB" id="9800356at2"/>
<dbReference type="Gene3D" id="3.40.1390.20">
    <property type="entry name" value="HprK N-terminal domain-like"/>
    <property type="match status" value="1"/>
</dbReference>
<accession>A0A1G6IG04</accession>
<dbReference type="RefSeq" id="WP_091402241.1">
    <property type="nucleotide sequence ID" value="NZ_FMYV01000001.1"/>
</dbReference>
<proteinExistence type="predicted"/>
<evidence type="ECO:0000313" key="3">
    <source>
        <dbReference type="Proteomes" id="UP000199322"/>
    </source>
</evidence>
<keyword evidence="3" id="KW-1185">Reference proteome</keyword>
<reference evidence="1 3" key="1">
    <citation type="submission" date="2016-10" db="EMBL/GenBank/DDBJ databases">
        <authorList>
            <person name="de Groot N.N."/>
        </authorList>
    </citation>
    <scope>NUCLEOTIDE SEQUENCE [LARGE SCALE GENOMIC DNA]</scope>
    <source>
        <strain evidence="1 3">WG14</strain>
    </source>
</reference>
<sequence length="114" mass="12773">MILEDIISEFNLELVNEGNLKVKINAGVIGDLLSEVMRNGKENCIWITHQTHQNIIAVAEVIGAKAILIPENLNYLPETLERAKDMRINLLKTELSGFEITGKIYKILKDNGSI</sequence>
<dbReference type="AlphaFoldDB" id="A0A1G6IG04"/>
<evidence type="ECO:0000313" key="2">
    <source>
        <dbReference type="EMBL" id="TGG89179.1"/>
    </source>
</evidence>
<gene>
    <name evidence="2" type="ORF">E4650_03010</name>
    <name evidence="1" type="ORF">SAMN04488588_0343</name>
</gene>
<dbReference type="STRING" id="28234.SAMN04488588_0343"/>
<dbReference type="EMBL" id="SRME01000001">
    <property type="protein sequence ID" value="TGG89179.1"/>
    <property type="molecule type" value="Genomic_DNA"/>
</dbReference>